<organism evidence="1 2">
    <name type="scientific">Leptospira noguchii str. 2007001578</name>
    <dbReference type="NCBI Taxonomy" id="1049974"/>
    <lineage>
        <taxon>Bacteria</taxon>
        <taxon>Pseudomonadati</taxon>
        <taxon>Spirochaetota</taxon>
        <taxon>Spirochaetia</taxon>
        <taxon>Leptospirales</taxon>
        <taxon>Leptospiraceae</taxon>
        <taxon>Leptospira</taxon>
    </lineage>
</organism>
<name>A0ABP2TAF5_9LEPT</name>
<accession>A0ABP2TAF5</accession>
<dbReference type="EMBL" id="AHMH02000057">
    <property type="protein sequence ID" value="EMN01210.1"/>
    <property type="molecule type" value="Genomic_DNA"/>
</dbReference>
<proteinExistence type="predicted"/>
<evidence type="ECO:0000313" key="1">
    <source>
        <dbReference type="EMBL" id="EMN01210.1"/>
    </source>
</evidence>
<comment type="caution">
    <text evidence="1">The sequence shown here is derived from an EMBL/GenBank/DDBJ whole genome shotgun (WGS) entry which is preliminary data.</text>
</comment>
<keyword evidence="2" id="KW-1185">Reference proteome</keyword>
<sequence>MNTLINWKKYLGFIEGNSIQFKGRNFFCLTTSKDITTERENARL</sequence>
<gene>
    <name evidence="1" type="ORF">LEP1GSC035_1467</name>
</gene>
<protein>
    <submittedName>
        <fullName evidence="1">Uncharacterized protein</fullName>
    </submittedName>
</protein>
<evidence type="ECO:0000313" key="2">
    <source>
        <dbReference type="Proteomes" id="UP000012099"/>
    </source>
</evidence>
<reference evidence="1 2" key="1">
    <citation type="submission" date="2013-01" db="EMBL/GenBank/DDBJ databases">
        <authorList>
            <person name="Harkins D.M."/>
            <person name="Durkin A.S."/>
            <person name="Brinkac L.M."/>
            <person name="Haft D.H."/>
            <person name="Selengut J.D."/>
            <person name="Sanka R."/>
            <person name="DePew J."/>
            <person name="Purushe J."/>
            <person name="Whelen A.C."/>
            <person name="Vinetz J.M."/>
            <person name="Sutton G.G."/>
            <person name="Nierman W.C."/>
            <person name="Fouts D.E."/>
        </authorList>
    </citation>
    <scope>NUCLEOTIDE SEQUENCE [LARGE SCALE GENOMIC DNA]</scope>
    <source>
        <strain evidence="1 2">2007001578</strain>
    </source>
</reference>
<dbReference type="Proteomes" id="UP000012099">
    <property type="component" value="Unassembled WGS sequence"/>
</dbReference>